<reference evidence="2" key="2">
    <citation type="submission" date="2020-10" db="EMBL/GenBank/DDBJ databases">
        <title>Mucilaginibacter sp. nov., isolated from soil.</title>
        <authorList>
            <person name="Jeon C.O."/>
        </authorList>
    </citation>
    <scope>NUCLEOTIDE SEQUENCE</scope>
    <source>
        <strain evidence="2">R11</strain>
    </source>
</reference>
<evidence type="ECO:0008006" key="4">
    <source>
        <dbReference type="Google" id="ProtNLM"/>
    </source>
</evidence>
<reference evidence="2" key="1">
    <citation type="submission" date="2020-01" db="EMBL/GenBank/DDBJ databases">
        <authorList>
            <person name="Seo Y.L."/>
        </authorList>
    </citation>
    <scope>NUCLEOTIDE SEQUENCE</scope>
    <source>
        <strain evidence="2">R11</strain>
    </source>
</reference>
<keyword evidence="3" id="KW-1185">Reference proteome</keyword>
<dbReference type="Proteomes" id="UP000638732">
    <property type="component" value="Unassembled WGS sequence"/>
</dbReference>
<protein>
    <recommendedName>
        <fullName evidence="4">DUF3108 domain-containing protein</fullName>
    </recommendedName>
</protein>
<feature type="signal peptide" evidence="1">
    <location>
        <begin position="1"/>
        <end position="24"/>
    </location>
</feature>
<dbReference type="EMBL" id="WWEO01000041">
    <property type="protein sequence ID" value="NCD69540.1"/>
    <property type="molecule type" value="Genomic_DNA"/>
</dbReference>
<feature type="chain" id="PRO_5037398414" description="DUF3108 domain-containing protein" evidence="1">
    <location>
        <begin position="25"/>
        <end position="192"/>
    </location>
</feature>
<name>A0A965ZER9_9SPHI</name>
<accession>A0A965ZER9</accession>
<organism evidence="2 3">
    <name type="scientific">Mucilaginibacter agri</name>
    <dbReference type="NCBI Taxonomy" id="2695265"/>
    <lineage>
        <taxon>Bacteria</taxon>
        <taxon>Pseudomonadati</taxon>
        <taxon>Bacteroidota</taxon>
        <taxon>Sphingobacteriia</taxon>
        <taxon>Sphingobacteriales</taxon>
        <taxon>Sphingobacteriaceae</taxon>
        <taxon>Mucilaginibacter</taxon>
    </lineage>
</organism>
<keyword evidence="1" id="KW-0732">Signal</keyword>
<comment type="caution">
    <text evidence="2">The sequence shown here is derived from an EMBL/GenBank/DDBJ whole genome shotgun (WGS) entry which is preliminary data.</text>
</comment>
<dbReference type="AlphaFoldDB" id="A0A965ZER9"/>
<proteinExistence type="predicted"/>
<sequence>MKTSIKVLLAAILMLQGIASKAQNANGIYLNTNDYKTHKLSYQLGANDKLQLNTFLGGNSISVINQGKKVKLSKSEIFGYRLNNQDYRFYNNDAYQIIDTAGFTLYSREKLAQHTKGYKPSTHYFYSVANGQPIKELTIANLAASFATRANFRYSLQNNFRSDADLISFDSAAKQYKVKYLYFEHPKVLAEN</sequence>
<evidence type="ECO:0000313" key="3">
    <source>
        <dbReference type="Proteomes" id="UP000638732"/>
    </source>
</evidence>
<evidence type="ECO:0000256" key="1">
    <source>
        <dbReference type="SAM" id="SignalP"/>
    </source>
</evidence>
<dbReference type="RefSeq" id="WP_166585503.1">
    <property type="nucleotide sequence ID" value="NZ_WWEO01000041.1"/>
</dbReference>
<evidence type="ECO:0000313" key="2">
    <source>
        <dbReference type="EMBL" id="NCD69540.1"/>
    </source>
</evidence>
<gene>
    <name evidence="2" type="ORF">GSY63_09250</name>
</gene>